<evidence type="ECO:0000256" key="5">
    <source>
        <dbReference type="ARBA" id="ARBA00015519"/>
    </source>
</evidence>
<comment type="cofactor">
    <cofactor evidence="1">
        <name>a divalent metal cation</name>
        <dbReference type="ChEBI" id="CHEBI:60240"/>
    </cofactor>
</comment>
<keyword evidence="6" id="KW-0963">Cytoplasm</keyword>
<dbReference type="PRINTS" id="PR02086">
    <property type="entry name" value="PUTNUCHARBI1"/>
</dbReference>
<evidence type="ECO:0000256" key="9">
    <source>
        <dbReference type="ARBA" id="ARBA00022801"/>
    </source>
</evidence>
<dbReference type="Proteomes" id="UP000507470">
    <property type="component" value="Unassembled WGS sequence"/>
</dbReference>
<evidence type="ECO:0000256" key="6">
    <source>
        <dbReference type="ARBA" id="ARBA00022490"/>
    </source>
</evidence>
<feature type="domain" description="DDE Tnp4" evidence="13">
    <location>
        <begin position="150"/>
        <end position="298"/>
    </location>
</feature>
<keyword evidence="7" id="KW-0540">Nuclease</keyword>
<protein>
    <recommendedName>
        <fullName evidence="5">Putative nuclease HARBI1</fullName>
    </recommendedName>
    <alternativeName>
        <fullName evidence="11">Harbinger transposase-derived nuclease</fullName>
    </alternativeName>
</protein>
<evidence type="ECO:0000256" key="2">
    <source>
        <dbReference type="ARBA" id="ARBA00004123"/>
    </source>
</evidence>
<keyword evidence="9 14" id="KW-0378">Hydrolase</keyword>
<accession>A0A6J8B2T0</accession>
<dbReference type="Pfam" id="PF13359">
    <property type="entry name" value="DDE_Tnp_4"/>
    <property type="match status" value="1"/>
</dbReference>
<keyword evidence="10" id="KW-0539">Nucleus</keyword>
<dbReference type="GO" id="GO:0004518">
    <property type="term" value="F:nuclease activity"/>
    <property type="evidence" value="ECO:0007669"/>
    <property type="project" value="UniProtKB-KW"/>
</dbReference>
<reference evidence="14 15" key="1">
    <citation type="submission" date="2020-06" db="EMBL/GenBank/DDBJ databases">
        <authorList>
            <person name="Li R."/>
            <person name="Bekaert M."/>
        </authorList>
    </citation>
    <scope>NUCLEOTIDE SEQUENCE [LARGE SCALE GENOMIC DNA]</scope>
    <source>
        <strain evidence="15">wild</strain>
    </source>
</reference>
<dbReference type="GO" id="GO:0005634">
    <property type="term" value="C:nucleus"/>
    <property type="evidence" value="ECO:0007669"/>
    <property type="project" value="UniProtKB-SubCell"/>
</dbReference>
<evidence type="ECO:0000256" key="3">
    <source>
        <dbReference type="ARBA" id="ARBA00004496"/>
    </source>
</evidence>
<evidence type="ECO:0000313" key="14">
    <source>
        <dbReference type="EMBL" id="CAC5378178.1"/>
    </source>
</evidence>
<evidence type="ECO:0000259" key="13">
    <source>
        <dbReference type="Pfam" id="PF13359"/>
    </source>
</evidence>
<comment type="function">
    <text evidence="12">Transposase-derived protein that may have nuclease activity. Does not have transposase activity.</text>
</comment>
<dbReference type="EMBL" id="CACVKT020002502">
    <property type="protein sequence ID" value="CAC5378178.1"/>
    <property type="molecule type" value="Genomic_DNA"/>
</dbReference>
<evidence type="ECO:0000256" key="11">
    <source>
        <dbReference type="ARBA" id="ARBA00030126"/>
    </source>
</evidence>
<dbReference type="GO" id="GO:0016787">
    <property type="term" value="F:hydrolase activity"/>
    <property type="evidence" value="ECO:0007669"/>
    <property type="project" value="UniProtKB-KW"/>
</dbReference>
<name>A0A6J8B2T0_MYTCO</name>
<evidence type="ECO:0000256" key="7">
    <source>
        <dbReference type="ARBA" id="ARBA00022722"/>
    </source>
</evidence>
<dbReference type="InterPro" id="IPR027806">
    <property type="entry name" value="HARBI1_dom"/>
</dbReference>
<evidence type="ECO:0000256" key="10">
    <source>
        <dbReference type="ARBA" id="ARBA00023242"/>
    </source>
</evidence>
<dbReference type="GO" id="GO:0046872">
    <property type="term" value="F:metal ion binding"/>
    <property type="evidence" value="ECO:0007669"/>
    <property type="project" value="UniProtKB-KW"/>
</dbReference>
<dbReference type="InterPro" id="IPR045249">
    <property type="entry name" value="HARBI1-like"/>
</dbReference>
<sequence>MPAAGHREIRRRQRRRRVPHPRFFADRSNPLESLSAEEVFSRYRFRPDSIIYITGLIYNSLLKSKRNQAVTPILQVLTCLRYLATGCYFREVGDLMGVSVRSVGRAVRLVCQSIFALNKQFIKFPTGLTAMHTKAVFSNIAGFPKVLGCIDGTYIKLKKPQEHEEEFVNRKGYHSLNVQAICDGKYRFISMKGNMPGSVHDSRIWKLSALRQQFDAGMHDGFLIGDSGYPCQRYLMTPFLNPSTPGQQRFNKSLYRTRVTIEQTFGIWKHRFTCLQKGIRSCPADVVEINGTCAVLHNIGIDRHDIVDFDYIFENHQHNNELNLQNTMPPQRDGTATRQLIVYFLFDTSQQLTVIY</sequence>
<dbReference type="InterPro" id="IPR026103">
    <property type="entry name" value="HARBI1_animal"/>
</dbReference>
<dbReference type="GO" id="GO:0005737">
    <property type="term" value="C:cytoplasm"/>
    <property type="evidence" value="ECO:0007669"/>
    <property type="project" value="UniProtKB-SubCell"/>
</dbReference>
<gene>
    <name evidence="14" type="ORF">MCOR_14404</name>
</gene>
<evidence type="ECO:0000313" key="15">
    <source>
        <dbReference type="Proteomes" id="UP000507470"/>
    </source>
</evidence>
<evidence type="ECO:0000256" key="8">
    <source>
        <dbReference type="ARBA" id="ARBA00022723"/>
    </source>
</evidence>
<evidence type="ECO:0000256" key="4">
    <source>
        <dbReference type="ARBA" id="ARBA00006958"/>
    </source>
</evidence>
<dbReference type="PANTHER" id="PTHR22930:SF289">
    <property type="entry name" value="DDE TNP4 DOMAIN-CONTAINING PROTEIN-RELATED"/>
    <property type="match status" value="1"/>
</dbReference>
<comment type="subcellular location">
    <subcellularLocation>
        <location evidence="3">Cytoplasm</location>
    </subcellularLocation>
    <subcellularLocation>
        <location evidence="2">Nucleus</location>
    </subcellularLocation>
</comment>
<evidence type="ECO:0000256" key="1">
    <source>
        <dbReference type="ARBA" id="ARBA00001968"/>
    </source>
</evidence>
<organism evidence="14 15">
    <name type="scientific">Mytilus coruscus</name>
    <name type="common">Sea mussel</name>
    <dbReference type="NCBI Taxonomy" id="42192"/>
    <lineage>
        <taxon>Eukaryota</taxon>
        <taxon>Metazoa</taxon>
        <taxon>Spiralia</taxon>
        <taxon>Lophotrochozoa</taxon>
        <taxon>Mollusca</taxon>
        <taxon>Bivalvia</taxon>
        <taxon>Autobranchia</taxon>
        <taxon>Pteriomorphia</taxon>
        <taxon>Mytilida</taxon>
        <taxon>Mytiloidea</taxon>
        <taxon>Mytilidae</taxon>
        <taxon>Mytilinae</taxon>
        <taxon>Mytilus</taxon>
    </lineage>
</organism>
<keyword evidence="15" id="KW-1185">Reference proteome</keyword>
<proteinExistence type="inferred from homology"/>
<dbReference type="AlphaFoldDB" id="A0A6J8B2T0"/>
<comment type="similarity">
    <text evidence="4">Belongs to the HARBI1 family.</text>
</comment>
<keyword evidence="8" id="KW-0479">Metal-binding</keyword>
<dbReference type="PANTHER" id="PTHR22930">
    <property type="match status" value="1"/>
</dbReference>
<dbReference type="OrthoDB" id="6045638at2759"/>
<evidence type="ECO:0000256" key="12">
    <source>
        <dbReference type="ARBA" id="ARBA00045850"/>
    </source>
</evidence>